<dbReference type="KEGG" id="kpd:CW740_03000"/>
<accession>A0A2K9ASW2</accession>
<protein>
    <submittedName>
        <fullName evidence="1">Alpha/beta hydrolase</fullName>
    </submittedName>
</protein>
<dbReference type="AlphaFoldDB" id="A0A2K9ASW2"/>
<dbReference type="InterPro" id="IPR046879">
    <property type="entry name" value="KANL3/Tex30_Abhydrolase"/>
</dbReference>
<evidence type="ECO:0000313" key="2">
    <source>
        <dbReference type="Proteomes" id="UP000232693"/>
    </source>
</evidence>
<dbReference type="GO" id="GO:0016787">
    <property type="term" value="F:hydrolase activity"/>
    <property type="evidence" value="ECO:0007669"/>
    <property type="project" value="UniProtKB-KW"/>
</dbReference>
<dbReference type="PANTHER" id="PTHR42103">
    <property type="entry name" value="ALPHA/BETA-HYDROLASES SUPERFAMILY PROTEIN"/>
    <property type="match status" value="1"/>
</dbReference>
<reference evidence="1 2" key="1">
    <citation type="submission" date="2017-12" db="EMBL/GenBank/DDBJ databases">
        <title>Kangiella profundi FT102 completed genome.</title>
        <authorList>
            <person name="Xu J."/>
            <person name="Wang J."/>
            <person name="Lu Y."/>
        </authorList>
    </citation>
    <scope>NUCLEOTIDE SEQUENCE [LARGE SCALE GENOMIC DNA]</scope>
    <source>
        <strain evidence="1 2">FT102</strain>
    </source>
</reference>
<dbReference type="EMBL" id="CP025120">
    <property type="protein sequence ID" value="AUD78261.1"/>
    <property type="molecule type" value="Genomic_DNA"/>
</dbReference>
<proteinExistence type="predicted"/>
<sequence length="220" mass="24697">MSINDYNQVNKNHFLIEGDNGDIEATLDQPDSPERNAIAVCCHPHPLHGGAMTNKVIYTVSRTLAGLGIPSVRFNFRGVGESQGEYDEGKGEQQDLIKVVEWMQQKYPGRPLWLAGFSFGSWIAALQAKKLGAQQLISIAPPVNRFSFDEFEIPDCPWLVVQGDADEVVDPKAVFQWLDDLPKQPEVIRMEGAGHFFHSRLVDLRESMEDKLQAHLPEEL</sequence>
<organism evidence="1 2">
    <name type="scientific">Kangiella profundi</name>
    <dbReference type="NCBI Taxonomy" id="1561924"/>
    <lineage>
        <taxon>Bacteria</taxon>
        <taxon>Pseudomonadati</taxon>
        <taxon>Pseudomonadota</taxon>
        <taxon>Gammaproteobacteria</taxon>
        <taxon>Kangiellales</taxon>
        <taxon>Kangiellaceae</taxon>
        <taxon>Kangiella</taxon>
    </lineage>
</organism>
<dbReference type="Proteomes" id="UP000232693">
    <property type="component" value="Chromosome"/>
</dbReference>
<keyword evidence="2" id="KW-1185">Reference proteome</keyword>
<dbReference type="PANTHER" id="PTHR42103:SF2">
    <property type="entry name" value="AB HYDROLASE-1 DOMAIN-CONTAINING PROTEIN"/>
    <property type="match status" value="1"/>
</dbReference>
<dbReference type="SUPFAM" id="SSF53474">
    <property type="entry name" value="alpha/beta-Hydrolases"/>
    <property type="match status" value="1"/>
</dbReference>
<dbReference type="InterPro" id="IPR029058">
    <property type="entry name" value="AB_hydrolase_fold"/>
</dbReference>
<gene>
    <name evidence="1" type="ORF">CW740_03000</name>
</gene>
<name>A0A2K9ASW2_9GAMM</name>
<dbReference type="OrthoDB" id="9800435at2"/>
<keyword evidence="1" id="KW-0378">Hydrolase</keyword>
<dbReference type="Gene3D" id="3.40.50.1820">
    <property type="entry name" value="alpha/beta hydrolase"/>
    <property type="match status" value="1"/>
</dbReference>
<evidence type="ECO:0000313" key="1">
    <source>
        <dbReference type="EMBL" id="AUD78261.1"/>
    </source>
</evidence>
<dbReference type="Pfam" id="PF20408">
    <property type="entry name" value="Abhydrolase_11"/>
    <property type="match status" value="1"/>
</dbReference>